<keyword evidence="7" id="KW-1185">Reference proteome</keyword>
<gene>
    <name evidence="6" type="ORF">SAMN00768000_0557</name>
</gene>
<keyword evidence="4 5" id="KW-0472">Membrane</keyword>
<feature type="transmembrane region" description="Helical" evidence="5">
    <location>
        <begin position="391"/>
        <end position="409"/>
    </location>
</feature>
<feature type="transmembrane region" description="Helical" evidence="5">
    <location>
        <begin position="160"/>
        <end position="178"/>
    </location>
</feature>
<feature type="transmembrane region" description="Helical" evidence="5">
    <location>
        <begin position="238"/>
        <end position="262"/>
    </location>
</feature>
<sequence length="410" mass="44850">MQRPYMTTFNARKRALILRRLFLWILAIGPGVIGMVADNDAGGMLSYLVTGSQDHLQWFLPALFVMAPLTYVIQELALRVALATRLPYSQIISRKFGQTIAKFNALVLHGLNMMILVTEFIGMTSALTLLGVPWTLGLIVSLILVLGVTSFRRYRQMERLLLILAVANLAFIPSLMTLHPSVHSWRSAFSGSFTGETAFLLLSLAGNAIAPWMIFWQQNAVWAGNVQNLTSGRKDIRLGIIVQVFMATVVMLIGAFAAHAAVTGRNPLLWLQHYGGTTAAALFAIGLFDAGFLAASTISISSAWMVQEAFADKLHDRSQSPTQGPYAALHIATVSVAALVVLLPHLSAARIALWAQALGALWMPISLLMLGIIASDRRLMGTMVMHRQRQIILTGTIFIFVLLAFCTFVG</sequence>
<feature type="transmembrane region" description="Helical" evidence="5">
    <location>
        <begin position="282"/>
        <end position="306"/>
    </location>
</feature>
<evidence type="ECO:0000313" key="6">
    <source>
        <dbReference type="EMBL" id="SMC02372.1"/>
    </source>
</evidence>
<feature type="transmembrane region" description="Helical" evidence="5">
    <location>
        <begin position="103"/>
        <end position="121"/>
    </location>
</feature>
<evidence type="ECO:0000256" key="1">
    <source>
        <dbReference type="ARBA" id="ARBA00004141"/>
    </source>
</evidence>
<dbReference type="InterPro" id="IPR001046">
    <property type="entry name" value="NRAMP_fam"/>
</dbReference>
<name>A0A1W1W849_SULTA</name>
<feature type="transmembrane region" description="Helical" evidence="5">
    <location>
        <begin position="21"/>
        <end position="38"/>
    </location>
</feature>
<feature type="transmembrane region" description="Helical" evidence="5">
    <location>
        <begin position="58"/>
        <end position="82"/>
    </location>
</feature>
<dbReference type="EMBL" id="FWWY01000001">
    <property type="protein sequence ID" value="SMC02372.1"/>
    <property type="molecule type" value="Genomic_DNA"/>
</dbReference>
<evidence type="ECO:0000256" key="4">
    <source>
        <dbReference type="ARBA" id="ARBA00023136"/>
    </source>
</evidence>
<feature type="transmembrane region" description="Helical" evidence="5">
    <location>
        <begin position="198"/>
        <end position="217"/>
    </location>
</feature>
<dbReference type="GO" id="GO:0016020">
    <property type="term" value="C:membrane"/>
    <property type="evidence" value="ECO:0007669"/>
    <property type="project" value="UniProtKB-SubCell"/>
</dbReference>
<dbReference type="GO" id="GO:0046873">
    <property type="term" value="F:metal ion transmembrane transporter activity"/>
    <property type="evidence" value="ECO:0007669"/>
    <property type="project" value="InterPro"/>
</dbReference>
<evidence type="ECO:0000313" key="7">
    <source>
        <dbReference type="Proteomes" id="UP000192660"/>
    </source>
</evidence>
<dbReference type="STRING" id="28034.BFX07_04330"/>
<feature type="transmembrane region" description="Helical" evidence="5">
    <location>
        <begin position="127"/>
        <end position="148"/>
    </location>
</feature>
<dbReference type="RefSeq" id="WP_020376430.1">
    <property type="nucleotide sequence ID" value="NZ_FWWY01000001.1"/>
</dbReference>
<keyword evidence="3 5" id="KW-1133">Transmembrane helix</keyword>
<organism evidence="6 7">
    <name type="scientific">Sulfobacillus thermosulfidooxidans (strain DSM 9293 / VKM B-1269 / AT-1)</name>
    <dbReference type="NCBI Taxonomy" id="929705"/>
    <lineage>
        <taxon>Bacteria</taxon>
        <taxon>Bacillati</taxon>
        <taxon>Bacillota</taxon>
        <taxon>Clostridia</taxon>
        <taxon>Eubacteriales</taxon>
        <taxon>Clostridiales Family XVII. Incertae Sedis</taxon>
        <taxon>Sulfobacillus</taxon>
    </lineage>
</organism>
<feature type="transmembrane region" description="Helical" evidence="5">
    <location>
        <begin position="351"/>
        <end position="370"/>
    </location>
</feature>
<dbReference type="Pfam" id="PF01566">
    <property type="entry name" value="Nramp"/>
    <property type="match status" value="1"/>
</dbReference>
<accession>A0A1W1W849</accession>
<protein>
    <submittedName>
        <fullName evidence="6">Mn2+ and Fe2+ transporters of the NRAMP family</fullName>
    </submittedName>
</protein>
<evidence type="ECO:0000256" key="2">
    <source>
        <dbReference type="ARBA" id="ARBA00022692"/>
    </source>
</evidence>
<evidence type="ECO:0000256" key="5">
    <source>
        <dbReference type="SAM" id="Phobius"/>
    </source>
</evidence>
<feature type="transmembrane region" description="Helical" evidence="5">
    <location>
        <begin position="326"/>
        <end position="345"/>
    </location>
</feature>
<evidence type="ECO:0000256" key="3">
    <source>
        <dbReference type="ARBA" id="ARBA00022989"/>
    </source>
</evidence>
<comment type="subcellular location">
    <subcellularLocation>
        <location evidence="1">Membrane</location>
        <topology evidence="1">Multi-pass membrane protein</topology>
    </subcellularLocation>
</comment>
<keyword evidence="2 5" id="KW-0812">Transmembrane</keyword>
<reference evidence="7" key="1">
    <citation type="submission" date="2017-04" db="EMBL/GenBank/DDBJ databases">
        <authorList>
            <person name="Varghese N."/>
            <person name="Submissions S."/>
        </authorList>
    </citation>
    <scope>NUCLEOTIDE SEQUENCE [LARGE SCALE GENOMIC DNA]</scope>
    <source>
        <strain evidence="7">DSM 9293</strain>
    </source>
</reference>
<dbReference type="AlphaFoldDB" id="A0A1W1W849"/>
<dbReference type="Proteomes" id="UP000192660">
    <property type="component" value="Unassembled WGS sequence"/>
</dbReference>
<proteinExistence type="predicted"/>